<keyword evidence="11" id="KW-0479">Metal-binding</keyword>
<dbReference type="GO" id="GO:0004222">
    <property type="term" value="F:metalloendopeptidase activity"/>
    <property type="evidence" value="ECO:0007669"/>
    <property type="project" value="InterPro"/>
</dbReference>
<dbReference type="SMART" id="SM00228">
    <property type="entry name" value="PDZ"/>
    <property type="match status" value="1"/>
</dbReference>
<evidence type="ECO:0000256" key="9">
    <source>
        <dbReference type="ARBA" id="ARBA00023049"/>
    </source>
</evidence>
<keyword evidence="14" id="KW-1185">Reference proteome</keyword>
<evidence type="ECO:0000256" key="7">
    <source>
        <dbReference type="ARBA" id="ARBA00022833"/>
    </source>
</evidence>
<evidence type="ECO:0000313" key="13">
    <source>
        <dbReference type="EMBL" id="MXO72495.1"/>
    </source>
</evidence>
<evidence type="ECO:0000313" key="14">
    <source>
        <dbReference type="Proteomes" id="UP000466966"/>
    </source>
</evidence>
<evidence type="ECO:0000256" key="6">
    <source>
        <dbReference type="ARBA" id="ARBA00022801"/>
    </source>
</evidence>
<sequence length="374" mass="40690">MPIWLTVVGFLLLLGPLVTLHELGHYLVARWCGVKAEVFSVGFGKELVGRTDRHGTRWRLSLLPLGGYVQFKGDMSPSSQPSEEYLALPEHERRQCFQSAKLGHKALIVAAGPVTNILIAIAIFAAFFMAYGKPVAADPAQENYVAAFAENSAAQDAGIRVGDRIVELDGERLASFTELQQAVFLYPNRTFAVTVERGGDELTIPVTTRAQELTDRFGNKTTIGLLGVQTRPTERRFERVGPIEATGLALVQCVEATKMMVTGIVQIFSGDRSVKELGGPITMAQLSGQQLSLGWPEFTSFLAFISLNLAFINLLPIPVLDGGHLAFYAAEAVRRKPASPRSQELAFRTGLALVLGLMLFVTIVDIAKLPFFGG</sequence>
<dbReference type="CDD" id="cd06163">
    <property type="entry name" value="S2P-M50_PDZ_RseP-like"/>
    <property type="match status" value="1"/>
</dbReference>
<dbReference type="InterPro" id="IPR041489">
    <property type="entry name" value="PDZ_6"/>
</dbReference>
<dbReference type="Gene3D" id="2.30.42.10">
    <property type="match status" value="1"/>
</dbReference>
<dbReference type="Proteomes" id="UP000466966">
    <property type="component" value="Unassembled WGS sequence"/>
</dbReference>
<evidence type="ECO:0000256" key="2">
    <source>
        <dbReference type="ARBA" id="ARBA00004141"/>
    </source>
</evidence>
<feature type="transmembrane region" description="Helical" evidence="11">
    <location>
        <begin position="345"/>
        <end position="367"/>
    </location>
</feature>
<keyword evidence="9 11" id="KW-0482">Metalloprotease</keyword>
<dbReference type="EC" id="3.4.24.-" evidence="11"/>
<accession>A0A844YVX8</accession>
<dbReference type="InterPro" id="IPR008915">
    <property type="entry name" value="Peptidase_M50"/>
</dbReference>
<dbReference type="GO" id="GO:0016020">
    <property type="term" value="C:membrane"/>
    <property type="evidence" value="ECO:0007669"/>
    <property type="project" value="UniProtKB-SubCell"/>
</dbReference>
<keyword evidence="10 11" id="KW-0472">Membrane</keyword>
<evidence type="ECO:0000256" key="8">
    <source>
        <dbReference type="ARBA" id="ARBA00022989"/>
    </source>
</evidence>
<proteinExistence type="inferred from homology"/>
<dbReference type="InterPro" id="IPR001478">
    <property type="entry name" value="PDZ"/>
</dbReference>
<dbReference type="Pfam" id="PF17820">
    <property type="entry name" value="PDZ_6"/>
    <property type="match status" value="1"/>
</dbReference>
<comment type="cofactor">
    <cofactor evidence="1 11">
        <name>Zn(2+)</name>
        <dbReference type="ChEBI" id="CHEBI:29105"/>
    </cofactor>
</comment>
<keyword evidence="8 11" id="KW-1133">Transmembrane helix</keyword>
<dbReference type="CDD" id="cd23081">
    <property type="entry name" value="cpPDZ_EcRseP-like"/>
    <property type="match status" value="1"/>
</dbReference>
<gene>
    <name evidence="13" type="primary">rseP</name>
    <name evidence="13" type="ORF">GRI99_12740</name>
</gene>
<evidence type="ECO:0000256" key="3">
    <source>
        <dbReference type="ARBA" id="ARBA00007931"/>
    </source>
</evidence>
<organism evidence="13 14">
    <name type="scientific">Alteraurantiacibacter buctensis</name>
    <dbReference type="NCBI Taxonomy" id="1503981"/>
    <lineage>
        <taxon>Bacteria</taxon>
        <taxon>Pseudomonadati</taxon>
        <taxon>Pseudomonadota</taxon>
        <taxon>Alphaproteobacteria</taxon>
        <taxon>Sphingomonadales</taxon>
        <taxon>Erythrobacteraceae</taxon>
        <taxon>Alteraurantiacibacter</taxon>
    </lineage>
</organism>
<comment type="similarity">
    <text evidence="3 11">Belongs to the peptidase M50B family.</text>
</comment>
<evidence type="ECO:0000256" key="1">
    <source>
        <dbReference type="ARBA" id="ARBA00001947"/>
    </source>
</evidence>
<dbReference type="PANTHER" id="PTHR42837:SF2">
    <property type="entry name" value="MEMBRANE METALLOPROTEASE ARASP2, CHLOROPLASTIC-RELATED"/>
    <property type="match status" value="1"/>
</dbReference>
<keyword evidence="4 13" id="KW-0645">Protease</keyword>
<keyword evidence="7 11" id="KW-0862">Zinc</keyword>
<keyword evidence="6 11" id="KW-0378">Hydrolase</keyword>
<evidence type="ECO:0000256" key="4">
    <source>
        <dbReference type="ARBA" id="ARBA00022670"/>
    </source>
</evidence>
<dbReference type="GO" id="GO:0006508">
    <property type="term" value="P:proteolysis"/>
    <property type="evidence" value="ECO:0007669"/>
    <property type="project" value="UniProtKB-KW"/>
</dbReference>
<dbReference type="OrthoDB" id="9782003at2"/>
<evidence type="ECO:0000259" key="12">
    <source>
        <dbReference type="SMART" id="SM00228"/>
    </source>
</evidence>
<dbReference type="GO" id="GO:0046872">
    <property type="term" value="F:metal ion binding"/>
    <property type="evidence" value="ECO:0007669"/>
    <property type="project" value="UniProtKB-KW"/>
</dbReference>
<reference evidence="13 14" key="1">
    <citation type="submission" date="2019-12" db="EMBL/GenBank/DDBJ databases">
        <title>Genomic-based taxomic classification of the family Erythrobacteraceae.</title>
        <authorList>
            <person name="Xu L."/>
        </authorList>
    </citation>
    <scope>NUCLEOTIDE SEQUENCE [LARGE SCALE GENOMIC DNA]</scope>
    <source>
        <strain evidence="13 14">M0322</strain>
    </source>
</reference>
<name>A0A844YVX8_9SPHN</name>
<dbReference type="InterPro" id="IPR004387">
    <property type="entry name" value="Pept_M50_Zn"/>
</dbReference>
<feature type="domain" description="PDZ" evidence="12">
    <location>
        <begin position="126"/>
        <end position="199"/>
    </location>
</feature>
<evidence type="ECO:0000256" key="10">
    <source>
        <dbReference type="ARBA" id="ARBA00023136"/>
    </source>
</evidence>
<feature type="transmembrane region" description="Helical" evidence="11">
    <location>
        <begin position="107"/>
        <end position="131"/>
    </location>
</feature>
<evidence type="ECO:0000256" key="11">
    <source>
        <dbReference type="RuleBase" id="RU362031"/>
    </source>
</evidence>
<dbReference type="NCBIfam" id="TIGR00054">
    <property type="entry name" value="RIP metalloprotease RseP"/>
    <property type="match status" value="1"/>
</dbReference>
<comment type="caution">
    <text evidence="13">The sequence shown here is derived from an EMBL/GenBank/DDBJ whole genome shotgun (WGS) entry which is preliminary data.</text>
</comment>
<dbReference type="AlphaFoldDB" id="A0A844YVX8"/>
<protein>
    <recommendedName>
        <fullName evidence="11">Zinc metalloprotease</fullName>
        <ecNumber evidence="11">3.4.24.-</ecNumber>
    </recommendedName>
</protein>
<dbReference type="PANTHER" id="PTHR42837">
    <property type="entry name" value="REGULATOR OF SIGMA-E PROTEASE RSEP"/>
    <property type="match status" value="1"/>
</dbReference>
<dbReference type="InterPro" id="IPR036034">
    <property type="entry name" value="PDZ_sf"/>
</dbReference>
<dbReference type="RefSeq" id="WP_160772428.1">
    <property type="nucleotide sequence ID" value="NZ_WTYV01000005.1"/>
</dbReference>
<dbReference type="EMBL" id="WTYV01000005">
    <property type="protein sequence ID" value="MXO72495.1"/>
    <property type="molecule type" value="Genomic_DNA"/>
</dbReference>
<evidence type="ECO:0000256" key="5">
    <source>
        <dbReference type="ARBA" id="ARBA00022692"/>
    </source>
</evidence>
<dbReference type="Pfam" id="PF02163">
    <property type="entry name" value="Peptidase_M50"/>
    <property type="match status" value="1"/>
</dbReference>
<keyword evidence="5 11" id="KW-0812">Transmembrane</keyword>
<dbReference type="SUPFAM" id="SSF50156">
    <property type="entry name" value="PDZ domain-like"/>
    <property type="match status" value="1"/>
</dbReference>
<comment type="subcellular location">
    <subcellularLocation>
        <location evidence="2">Membrane</location>
        <topology evidence="2">Multi-pass membrane protein</topology>
    </subcellularLocation>
</comment>